<dbReference type="GO" id="GO:0009100">
    <property type="term" value="P:glycoprotein metabolic process"/>
    <property type="evidence" value="ECO:0007669"/>
    <property type="project" value="UniProtKB-ARBA"/>
</dbReference>
<dbReference type="Pfam" id="PF04991">
    <property type="entry name" value="LicD"/>
    <property type="match status" value="1"/>
</dbReference>
<reference evidence="2" key="1">
    <citation type="submission" date="2020-05" db="EMBL/GenBank/DDBJ databases">
        <authorList>
            <person name="Chiriac C."/>
            <person name="Salcher M."/>
            <person name="Ghai R."/>
            <person name="Kavagutti S V."/>
        </authorList>
    </citation>
    <scope>NUCLEOTIDE SEQUENCE</scope>
</reference>
<feature type="domain" description="LicD/FKTN/FKRP nucleotidyltransferase" evidence="1">
    <location>
        <begin position="20"/>
        <end position="52"/>
    </location>
</feature>
<evidence type="ECO:0000313" key="2">
    <source>
        <dbReference type="EMBL" id="CAB4820640.1"/>
    </source>
</evidence>
<dbReference type="InterPro" id="IPR052942">
    <property type="entry name" value="LPS_cholinephosphotransferase"/>
</dbReference>
<accession>A0A6J6ZFW1</accession>
<dbReference type="EMBL" id="CAFABK010000003">
    <property type="protein sequence ID" value="CAB4820640.1"/>
    <property type="molecule type" value="Genomic_DNA"/>
</dbReference>
<dbReference type="PANTHER" id="PTHR43404:SF1">
    <property type="entry name" value="MNN4P"/>
    <property type="match status" value="1"/>
</dbReference>
<gene>
    <name evidence="2" type="ORF">UFOPK3204_00135</name>
</gene>
<dbReference type="InterPro" id="IPR007074">
    <property type="entry name" value="LicD/FKTN/FKRP_NTP_transf"/>
</dbReference>
<sequence length="199" mass="22550">MTTKDARVTALVTTVEILDELGLDYWLCNGTLLGLVRDGELIPWDVDLDFGLGHLEDRGAIRRAFESRGMIVQDDGSGSDYLTFIFMGTKVDLNFFAPQGDEMVTLWKVPKNSGWIRYIVAICSRMRLPISSIQCLWTLEGYAQPTTALFPLGDATFYGKSMSVPRTPAVILEYTYGSEWKTPRRDYDWRRDGEHNAYG</sequence>
<protein>
    <submittedName>
        <fullName evidence="2">Unannotated protein</fullName>
    </submittedName>
</protein>
<evidence type="ECO:0000259" key="1">
    <source>
        <dbReference type="Pfam" id="PF04991"/>
    </source>
</evidence>
<dbReference type="AlphaFoldDB" id="A0A6J6ZFW1"/>
<dbReference type="PANTHER" id="PTHR43404">
    <property type="entry name" value="LIPOPOLYSACCHARIDE CHOLINEPHOSPHOTRANSFERASE LICD"/>
    <property type="match status" value="1"/>
</dbReference>
<proteinExistence type="predicted"/>
<organism evidence="2">
    <name type="scientific">freshwater metagenome</name>
    <dbReference type="NCBI Taxonomy" id="449393"/>
    <lineage>
        <taxon>unclassified sequences</taxon>
        <taxon>metagenomes</taxon>
        <taxon>ecological metagenomes</taxon>
    </lineage>
</organism>
<name>A0A6J6ZFW1_9ZZZZ</name>